<reference evidence="2 3" key="1">
    <citation type="submission" date="2018-05" db="EMBL/GenBank/DDBJ databases">
        <title>Genomic Encyclopedia of Type Strains, Phase IV (KMG-IV): sequencing the most valuable type-strain genomes for metagenomic binning, comparative biology and taxonomic classification.</title>
        <authorList>
            <person name="Goeker M."/>
        </authorList>
    </citation>
    <scope>NUCLEOTIDE SEQUENCE [LARGE SCALE GENOMIC DNA]</scope>
    <source>
        <strain evidence="2 3">DSM 6462</strain>
    </source>
</reference>
<dbReference type="InterPro" id="IPR051044">
    <property type="entry name" value="MAG_DAG_Lipase"/>
</dbReference>
<evidence type="ECO:0000313" key="3">
    <source>
        <dbReference type="Proteomes" id="UP000248021"/>
    </source>
</evidence>
<dbReference type="RefSeq" id="WP_246573284.1">
    <property type="nucleotide sequence ID" value="NZ_CAKNFM010000006.1"/>
</dbReference>
<dbReference type="EMBL" id="QJJK01000011">
    <property type="protein sequence ID" value="PXW54478.1"/>
    <property type="molecule type" value="Genomic_DNA"/>
</dbReference>
<dbReference type="Gene3D" id="3.40.50.1820">
    <property type="entry name" value="alpha/beta hydrolase"/>
    <property type="match status" value="1"/>
</dbReference>
<keyword evidence="3" id="KW-1185">Reference proteome</keyword>
<feature type="domain" description="Serine aminopeptidase S33" evidence="1">
    <location>
        <begin position="40"/>
        <end position="296"/>
    </location>
</feature>
<dbReference type="Proteomes" id="UP000248021">
    <property type="component" value="Unassembled WGS sequence"/>
</dbReference>
<dbReference type="Pfam" id="PF12146">
    <property type="entry name" value="Hydrolase_4"/>
    <property type="match status" value="1"/>
</dbReference>
<dbReference type="InterPro" id="IPR029058">
    <property type="entry name" value="AB_hydrolase_fold"/>
</dbReference>
<evidence type="ECO:0000259" key="1">
    <source>
        <dbReference type="Pfam" id="PF12146"/>
    </source>
</evidence>
<gene>
    <name evidence="2" type="ORF">C7450_1118</name>
</gene>
<protein>
    <submittedName>
        <fullName evidence="2">Lysophospholipase</fullName>
    </submittedName>
</protein>
<dbReference type="SUPFAM" id="SSF53474">
    <property type="entry name" value="alpha/beta-Hydrolases"/>
    <property type="match status" value="1"/>
</dbReference>
<comment type="caution">
    <text evidence="2">The sequence shown here is derived from an EMBL/GenBank/DDBJ whole genome shotgun (WGS) entry which is preliminary data.</text>
</comment>
<evidence type="ECO:0000313" key="2">
    <source>
        <dbReference type="EMBL" id="PXW54478.1"/>
    </source>
</evidence>
<proteinExistence type="predicted"/>
<sequence length="331" mass="35692">MELFATPDNAVPSGAAVSTVPTSDGINLRVARWTPRGRKRPRGTVLILQGRAEFIEKYFETVSDLTRRGFVVVAFDWRGQGGSDHQLANHRKGHVSSFKRYRRDLDAVINEVLAVHCPAPYFALAHSMGAAILFDALSSGENRFERTVALAPMLAIARIKHPGLVRGLAEALGLLGLSRRFIPGGGATPLGTKPFLDNRLTSDPVRYTRNAAIVAAAPGLGLGDPTIGWVRAAFRFMARLNTRRKAEAITAQVLVIAGGADPVVSTSAIERFSLYLKSGHAIVLPGARHELLMERDDIRETVWAAFDAFIPGTEEAEPPSPHADSSDSAAA</sequence>
<dbReference type="AlphaFoldDB" id="A0A2V3TY37"/>
<name>A0A2V3TY37_9HYPH</name>
<dbReference type="PANTHER" id="PTHR11614">
    <property type="entry name" value="PHOSPHOLIPASE-RELATED"/>
    <property type="match status" value="1"/>
</dbReference>
<organism evidence="2 3">
    <name type="scientific">Chelatococcus asaccharovorans</name>
    <dbReference type="NCBI Taxonomy" id="28210"/>
    <lineage>
        <taxon>Bacteria</taxon>
        <taxon>Pseudomonadati</taxon>
        <taxon>Pseudomonadota</taxon>
        <taxon>Alphaproteobacteria</taxon>
        <taxon>Hyphomicrobiales</taxon>
        <taxon>Chelatococcaceae</taxon>
        <taxon>Chelatococcus</taxon>
    </lineage>
</organism>
<dbReference type="InterPro" id="IPR022742">
    <property type="entry name" value="Hydrolase_4"/>
</dbReference>
<accession>A0A2V3TY37</accession>